<evidence type="ECO:0000256" key="5">
    <source>
        <dbReference type="ARBA" id="ARBA00022617"/>
    </source>
</evidence>
<dbReference type="GO" id="GO:0042744">
    <property type="term" value="P:hydrogen peroxide catabolic process"/>
    <property type="evidence" value="ECO:0007669"/>
    <property type="project" value="UniProtKB-KW"/>
</dbReference>
<evidence type="ECO:0000256" key="13">
    <source>
        <dbReference type="PIRSR" id="PIRSR600823-5"/>
    </source>
</evidence>
<dbReference type="ExpressionAtlas" id="A4UN78">
    <property type="expression patterns" value="differential"/>
</dbReference>
<feature type="disulfide bond" evidence="13">
    <location>
        <begin position="38"/>
        <end position="118"/>
    </location>
</feature>
<dbReference type="Gene3D" id="1.10.420.10">
    <property type="entry name" value="Peroxidase, domain 2"/>
    <property type="match status" value="1"/>
</dbReference>
<dbReference type="EC" id="1.11.1.7" evidence="3 14"/>
<evidence type="ECO:0000256" key="1">
    <source>
        <dbReference type="ARBA" id="ARBA00000189"/>
    </source>
</evidence>
<dbReference type="Pfam" id="PF00141">
    <property type="entry name" value="peroxidase"/>
    <property type="match status" value="2"/>
</dbReference>
<evidence type="ECO:0000256" key="8">
    <source>
        <dbReference type="ARBA" id="ARBA00023004"/>
    </source>
</evidence>
<comment type="catalytic activity">
    <reaction evidence="1 14">
        <text>2 a phenolic donor + H2O2 = 2 a phenolic radical donor + 2 H2O</text>
        <dbReference type="Rhea" id="RHEA:56136"/>
        <dbReference type="ChEBI" id="CHEBI:15377"/>
        <dbReference type="ChEBI" id="CHEBI:16240"/>
        <dbReference type="ChEBI" id="CHEBI:139520"/>
        <dbReference type="ChEBI" id="CHEBI:139521"/>
        <dbReference type="EC" id="1.11.1.7"/>
    </reaction>
</comment>
<feature type="binding site" evidence="11">
    <location>
        <position position="77"/>
    </location>
    <ligand>
        <name>Ca(2+)</name>
        <dbReference type="ChEBI" id="CHEBI:29108"/>
        <label>1</label>
    </ligand>
</feature>
<dbReference type="PANTHER" id="PTHR31388">
    <property type="entry name" value="PEROXIDASE 72-RELATED"/>
    <property type="match status" value="1"/>
</dbReference>
<dbReference type="GO" id="GO:0046872">
    <property type="term" value="F:metal ion binding"/>
    <property type="evidence" value="ECO:0007669"/>
    <property type="project" value="UniProtKB-UniRule"/>
</dbReference>
<keyword evidence="7 14" id="KW-0560">Oxidoreductase</keyword>
<dbReference type="SMR" id="A4UN78"/>
<evidence type="ECO:0000259" key="16">
    <source>
        <dbReference type="PROSITE" id="PS50873"/>
    </source>
</evidence>
<comment type="function">
    <text evidence="2">Removal of H(2)O(2), oxidation of toxic reductants, biosynthesis and degradation of lignin, suberization, auxin catabolism, response to environmental stresses such as wounding, pathogen attack and oxidative stress. These functions might be dependent on each isozyme/isoform in each plant tissue.</text>
</comment>
<gene>
    <name evidence="17" type="primary">PRX3</name>
</gene>
<feature type="disulfide bond" evidence="13">
    <location>
        <begin position="204"/>
        <end position="236"/>
    </location>
</feature>
<keyword evidence="15" id="KW-1133">Transmembrane helix</keyword>
<feature type="site" description="Transition state stabilizer" evidence="12">
    <location>
        <position position="65"/>
    </location>
</feature>
<proteinExistence type="evidence at transcript level"/>
<feature type="signal peptide" evidence="14">
    <location>
        <begin position="1"/>
        <end position="19"/>
    </location>
</feature>
<dbReference type="PROSITE" id="PS50873">
    <property type="entry name" value="PEROXIDASE_4"/>
    <property type="match status" value="1"/>
</dbReference>
<keyword evidence="11 14" id="KW-0106">Calcium</keyword>
<evidence type="ECO:0000256" key="6">
    <source>
        <dbReference type="ARBA" id="ARBA00022723"/>
    </source>
</evidence>
<dbReference type="FunFam" id="1.10.420.10:FF:000001">
    <property type="entry name" value="Peroxidase"/>
    <property type="match status" value="1"/>
</dbReference>
<feature type="binding site" evidence="11">
    <location>
        <position position="79"/>
    </location>
    <ligand>
        <name>Ca(2+)</name>
        <dbReference type="ChEBI" id="CHEBI:29108"/>
        <label>1</label>
    </ligand>
</feature>
<dbReference type="AlphaFoldDB" id="A4UN78"/>
<feature type="domain" description="Plant heme peroxidase family profile" evidence="16">
    <location>
        <begin position="28"/>
        <end position="331"/>
    </location>
</feature>
<dbReference type="InterPro" id="IPR000823">
    <property type="entry name" value="Peroxidase_pln"/>
</dbReference>
<dbReference type="PRINTS" id="PR00458">
    <property type="entry name" value="PEROXIDASE"/>
</dbReference>
<evidence type="ECO:0000256" key="9">
    <source>
        <dbReference type="ARBA" id="ARBA00023157"/>
    </source>
</evidence>
<dbReference type="GO" id="GO:0140825">
    <property type="term" value="F:lactoperoxidase activity"/>
    <property type="evidence" value="ECO:0007669"/>
    <property type="project" value="UniProtKB-EC"/>
</dbReference>
<sequence length="356" mass="39035">MNSLRAVAIALCCIVVVLGGLPFSSNAQLDPSFYRNTCPNVSSIVREVIRSVSKKDPRMLGSLVRLHFHDCFVQGCDASVLLNKTDTVVSEQDAFPNRNSLRGLDVVNQIKTAVEKACPNTVSCADILALSAELSSTLADGPDWKSSFRKKRWFNSKPNYLLIKIFQLLSILLINLKLHLLLKVSILLIWVALSGAHTFGRAHCSLFVSRLYNFNGTGSPDPTLNTTYLQQLRTICPNGGPGTNLTNFDPTTPDKFDKNYYSNLQVKKGLLQSDQELFSTSGSDTISIVNKFATDQKAFFESFKAAMIKMGNIGVLTGKQGEIRKQCNFVNSKSVELGLVNVASTDSSDEGMVSSM</sequence>
<evidence type="ECO:0000256" key="3">
    <source>
        <dbReference type="ARBA" id="ARBA00012313"/>
    </source>
</evidence>
<feature type="binding site" evidence="11">
    <location>
        <position position="198"/>
    </location>
    <ligand>
        <name>Ca(2+)</name>
        <dbReference type="ChEBI" id="CHEBI:29108"/>
        <label>2</label>
    </ligand>
</feature>
<feature type="binding site" evidence="11">
    <location>
        <position position="91"/>
    </location>
    <ligand>
        <name>Ca(2+)</name>
        <dbReference type="ChEBI" id="CHEBI:29108"/>
        <label>1</label>
    </ligand>
</feature>
<evidence type="ECO:0000313" key="17">
    <source>
        <dbReference type="EMBL" id="ABO77634.1"/>
    </source>
</evidence>
<dbReference type="Gene3D" id="1.10.520.10">
    <property type="match status" value="1"/>
</dbReference>
<dbReference type="GO" id="GO:0005576">
    <property type="term" value="C:extracellular region"/>
    <property type="evidence" value="ECO:0007669"/>
    <property type="project" value="UniProtKB-SubCell"/>
</dbReference>
<keyword evidence="5 14" id="KW-0349">Heme</keyword>
<feature type="binding site" description="axial binding residue" evidence="11">
    <location>
        <position position="197"/>
    </location>
    <ligand>
        <name>heme b</name>
        <dbReference type="ChEBI" id="CHEBI:60344"/>
    </ligand>
    <ligandPart>
        <name>Fe</name>
        <dbReference type="ChEBI" id="CHEBI:18248"/>
    </ligandPart>
</feature>
<dbReference type="InterPro" id="IPR010255">
    <property type="entry name" value="Haem_peroxidase_sf"/>
</dbReference>
<keyword evidence="9 13" id="KW-1015">Disulfide bond</keyword>
<keyword evidence="6 11" id="KW-0479">Metal-binding</keyword>
<evidence type="ECO:0000256" key="14">
    <source>
        <dbReference type="RuleBase" id="RU362060"/>
    </source>
</evidence>
<dbReference type="PRINTS" id="PR00461">
    <property type="entry name" value="PLPEROXIDASE"/>
</dbReference>
<feature type="active site" description="Proton acceptor" evidence="10">
    <location>
        <position position="69"/>
    </location>
</feature>
<dbReference type="SUPFAM" id="SSF48113">
    <property type="entry name" value="Heme-dependent peroxidases"/>
    <property type="match status" value="1"/>
</dbReference>
<keyword evidence="14" id="KW-0732">Signal</keyword>
<comment type="cofactor">
    <cofactor evidence="11 14">
        <name>Ca(2+)</name>
        <dbReference type="ChEBI" id="CHEBI:29108"/>
    </cofactor>
    <text evidence="11 14">Binds 2 calcium ions per subunit.</text>
</comment>
<keyword evidence="8 11" id="KW-0408">Iron</keyword>
<comment type="cofactor">
    <cofactor evidence="11 14">
        <name>heme b</name>
        <dbReference type="ChEBI" id="CHEBI:60344"/>
    </cofactor>
    <text evidence="11 14">Binds 1 heme b (iron(II)-protoporphyrin IX) group per subunit.</text>
</comment>
<organism evidence="17">
    <name type="scientific">Medicago truncatula</name>
    <name type="common">Barrel medic</name>
    <name type="synonym">Medicago tribuloides</name>
    <dbReference type="NCBI Taxonomy" id="3880"/>
    <lineage>
        <taxon>Eukaryota</taxon>
        <taxon>Viridiplantae</taxon>
        <taxon>Streptophyta</taxon>
        <taxon>Embryophyta</taxon>
        <taxon>Tracheophyta</taxon>
        <taxon>Spermatophyta</taxon>
        <taxon>Magnoliopsida</taxon>
        <taxon>eudicotyledons</taxon>
        <taxon>Gunneridae</taxon>
        <taxon>Pentapetalae</taxon>
        <taxon>rosids</taxon>
        <taxon>fabids</taxon>
        <taxon>Fabales</taxon>
        <taxon>Fabaceae</taxon>
        <taxon>Papilionoideae</taxon>
        <taxon>50 kb inversion clade</taxon>
        <taxon>NPAAA clade</taxon>
        <taxon>Hologalegina</taxon>
        <taxon>IRL clade</taxon>
        <taxon>Trifolieae</taxon>
        <taxon>Medicago</taxon>
    </lineage>
</organism>
<evidence type="ECO:0000256" key="12">
    <source>
        <dbReference type="PIRSR" id="PIRSR600823-4"/>
    </source>
</evidence>
<feature type="transmembrane region" description="Helical" evidence="15">
    <location>
        <begin position="165"/>
        <end position="193"/>
    </location>
</feature>
<name>A4UN78_MEDTR</name>
<keyword evidence="14" id="KW-0376">Hydrogen peroxide</keyword>
<dbReference type="CDD" id="cd00693">
    <property type="entry name" value="secretory_peroxidase"/>
    <property type="match status" value="1"/>
</dbReference>
<evidence type="ECO:0000256" key="11">
    <source>
        <dbReference type="PIRSR" id="PIRSR600823-3"/>
    </source>
</evidence>
<feature type="binding site" evidence="11">
    <location>
        <position position="70"/>
    </location>
    <ligand>
        <name>Ca(2+)</name>
        <dbReference type="ChEBI" id="CHEBI:29108"/>
        <label>1</label>
    </ligand>
</feature>
<feature type="binding site" evidence="11">
    <location>
        <position position="252"/>
    </location>
    <ligand>
        <name>Ca(2+)</name>
        <dbReference type="ChEBI" id="CHEBI:29108"/>
        <label>2</label>
    </ligand>
</feature>
<keyword evidence="15" id="KW-0472">Membrane</keyword>
<dbReference type="GO" id="GO:0020037">
    <property type="term" value="F:heme binding"/>
    <property type="evidence" value="ECO:0007669"/>
    <property type="project" value="UniProtKB-UniRule"/>
</dbReference>
<dbReference type="InterPro" id="IPR002016">
    <property type="entry name" value="Haem_peroxidase"/>
</dbReference>
<evidence type="ECO:0000256" key="7">
    <source>
        <dbReference type="ARBA" id="ARBA00023002"/>
    </source>
</evidence>
<dbReference type="EMBL" id="EF456705">
    <property type="protein sequence ID" value="ABO77634.1"/>
    <property type="molecule type" value="mRNA"/>
</dbReference>
<comment type="similarity">
    <text evidence="14">Belongs to the peroxidase family. Classical plant (class III) peroxidase subfamily.</text>
</comment>
<feature type="binding site" evidence="11">
    <location>
        <position position="75"/>
    </location>
    <ligand>
        <name>Ca(2+)</name>
        <dbReference type="ChEBI" id="CHEBI:29108"/>
        <label>1</label>
    </ligand>
</feature>
<keyword evidence="4 14" id="KW-0575">Peroxidase</keyword>
<comment type="subcellular location">
    <subcellularLocation>
        <location evidence="14">Secreted</location>
    </subcellularLocation>
</comment>
<feature type="binding site" evidence="11">
    <location>
        <position position="257"/>
    </location>
    <ligand>
        <name>Ca(2+)</name>
        <dbReference type="ChEBI" id="CHEBI:29108"/>
        <label>2</label>
    </ligand>
</feature>
<evidence type="ECO:0000256" key="4">
    <source>
        <dbReference type="ARBA" id="ARBA00022559"/>
    </source>
</evidence>
<accession>A4UN78</accession>
<dbReference type="PANTHER" id="PTHR31388:SF203">
    <property type="entry name" value="PEROXIDASE"/>
    <property type="match status" value="1"/>
</dbReference>
<evidence type="ECO:0000256" key="15">
    <source>
        <dbReference type="SAM" id="Phobius"/>
    </source>
</evidence>
<feature type="disulfide bond" evidence="13">
    <location>
        <begin position="124"/>
        <end position="327"/>
    </location>
</feature>
<keyword evidence="14" id="KW-0964">Secreted</keyword>
<feature type="binding site" evidence="11">
    <location>
        <position position="249"/>
    </location>
    <ligand>
        <name>Ca(2+)</name>
        <dbReference type="ChEBI" id="CHEBI:29108"/>
        <label>2</label>
    </ligand>
</feature>
<feature type="chain" id="PRO_5005121495" description="Peroxidase" evidence="14">
    <location>
        <begin position="20"/>
        <end position="356"/>
    </location>
</feature>
<feature type="disulfide bond" evidence="13">
    <location>
        <begin position="71"/>
        <end position="76"/>
    </location>
</feature>
<evidence type="ECO:0000256" key="10">
    <source>
        <dbReference type="PIRSR" id="PIRSR600823-1"/>
    </source>
</evidence>
<dbReference type="GO" id="GO:0006979">
    <property type="term" value="P:response to oxidative stress"/>
    <property type="evidence" value="ECO:0007669"/>
    <property type="project" value="UniProtKB-UniRule"/>
</dbReference>
<keyword evidence="15" id="KW-0812">Transmembrane</keyword>
<dbReference type="InterPro" id="IPR033905">
    <property type="entry name" value="Secretory_peroxidase"/>
</dbReference>
<protein>
    <recommendedName>
        <fullName evidence="3 14">Peroxidase</fullName>
        <ecNumber evidence="3 14">1.11.1.7</ecNumber>
    </recommendedName>
</protein>
<reference evidence="17" key="1">
    <citation type="journal article" date="2009" name="Plant Physiol.">
        <title>Integrated metabolite and transcript profiling identify a biosynthetic mechanism for hispidol in Medicago truncatula cell cultures.</title>
        <authorList>
            <person name="Farag M.A."/>
            <person name="Deavours B.E."/>
            <person name="de Fatima A."/>
            <person name="Naoumkina M."/>
            <person name="Dixon R.A."/>
            <person name="Sumner L.W."/>
        </authorList>
    </citation>
    <scope>NUCLEOTIDE SEQUENCE</scope>
</reference>
<feature type="binding site" evidence="11">
    <location>
        <position position="73"/>
    </location>
    <ligand>
        <name>Ca(2+)</name>
        <dbReference type="ChEBI" id="CHEBI:29108"/>
        <label>1</label>
    </ligand>
</feature>
<evidence type="ECO:0000256" key="2">
    <source>
        <dbReference type="ARBA" id="ARBA00002322"/>
    </source>
</evidence>